<comment type="caution">
    <text evidence="2">The sequence shown here is derived from an EMBL/GenBank/DDBJ whole genome shotgun (WGS) entry which is preliminary data.</text>
</comment>
<dbReference type="Gene3D" id="3.30.420.40">
    <property type="match status" value="2"/>
</dbReference>
<dbReference type="EMBL" id="DSVI01000003">
    <property type="protein sequence ID" value="HGT46491.1"/>
    <property type="molecule type" value="Genomic_DNA"/>
</dbReference>
<accession>A0A832DKU0</accession>
<evidence type="ECO:0000256" key="1">
    <source>
        <dbReference type="ARBA" id="ARBA00006479"/>
    </source>
</evidence>
<gene>
    <name evidence="2" type="ORF">ENS56_00450</name>
</gene>
<dbReference type="InterPro" id="IPR043129">
    <property type="entry name" value="ATPase_NBD"/>
</dbReference>
<protein>
    <submittedName>
        <fullName evidence="2">ROK family protein</fullName>
    </submittedName>
</protein>
<name>A0A832DKU0_9BACT</name>
<dbReference type="AlphaFoldDB" id="A0A832DKU0"/>
<dbReference type="SUPFAM" id="SSF53067">
    <property type="entry name" value="Actin-like ATPase domain"/>
    <property type="match status" value="1"/>
</dbReference>
<reference evidence="2" key="1">
    <citation type="journal article" date="2020" name="mSystems">
        <title>Genome- and Community-Level Interaction Insights into Carbon Utilization and Element Cycling Functions of Hydrothermarchaeota in Hydrothermal Sediment.</title>
        <authorList>
            <person name="Zhou Z."/>
            <person name="Liu Y."/>
            <person name="Xu W."/>
            <person name="Pan J."/>
            <person name="Luo Z.H."/>
            <person name="Li M."/>
        </authorList>
    </citation>
    <scope>NUCLEOTIDE SEQUENCE [LARGE SCALE GENOMIC DNA]</scope>
    <source>
        <strain evidence="2">SpSt-500</strain>
    </source>
</reference>
<dbReference type="PANTHER" id="PTHR18964:SF149">
    <property type="entry name" value="BIFUNCTIONAL UDP-N-ACETYLGLUCOSAMINE 2-EPIMERASE_N-ACETYLMANNOSAMINE KINASE"/>
    <property type="match status" value="1"/>
</dbReference>
<dbReference type="PANTHER" id="PTHR18964">
    <property type="entry name" value="ROK (REPRESSOR, ORF, KINASE) FAMILY"/>
    <property type="match status" value="1"/>
</dbReference>
<dbReference type="PROSITE" id="PS01125">
    <property type="entry name" value="ROK"/>
    <property type="match status" value="1"/>
</dbReference>
<dbReference type="Pfam" id="PF00480">
    <property type="entry name" value="ROK"/>
    <property type="match status" value="1"/>
</dbReference>
<proteinExistence type="inferred from homology"/>
<comment type="similarity">
    <text evidence="1">Belongs to the ROK (NagC/XylR) family.</text>
</comment>
<evidence type="ECO:0000313" key="2">
    <source>
        <dbReference type="EMBL" id="HGT46491.1"/>
    </source>
</evidence>
<sequence length="325" mass="34923">MEDKYIISVDMGGTKMLASVINSSKGIISRTKISTDLDKTPKDYVKDIASLVKTLVDDVGLSHSQIVSVCLGVPGSVNPYTGLIGIAPNLGIKNFNIKNELEKLIPYKVLIENDVNLGALGIKHFGVGKNAKNILAVFIGTGIGGGLIVNDEIYRGSNFVAGEIGHILVDKNGPKCGCGRKGCFEALASRTAIVNNIIKDVKKDKKKSLLEKQIKANERIKSKSLLIAVQKGDKVVINRMKEAAQITGEVLSGIQNLMNFDMIVLGGGVIEALGKFYIPLIKEEFFKHALEDSAKKLKIVQSKLGDDAAIYGGIALTKEFLGVQV</sequence>
<dbReference type="InterPro" id="IPR000600">
    <property type="entry name" value="ROK"/>
</dbReference>
<organism evidence="2">
    <name type="scientific">Ignavibacterium album</name>
    <dbReference type="NCBI Taxonomy" id="591197"/>
    <lineage>
        <taxon>Bacteria</taxon>
        <taxon>Pseudomonadati</taxon>
        <taxon>Ignavibacteriota</taxon>
        <taxon>Ignavibacteria</taxon>
        <taxon>Ignavibacteriales</taxon>
        <taxon>Ignavibacteriaceae</taxon>
        <taxon>Ignavibacterium</taxon>
    </lineage>
</organism>
<dbReference type="InterPro" id="IPR049874">
    <property type="entry name" value="ROK_cs"/>
</dbReference>